<name>A0A8S9RZR8_BRACR</name>
<accession>A0A8S9RZR8</accession>
<dbReference type="Proteomes" id="UP000712600">
    <property type="component" value="Unassembled WGS sequence"/>
</dbReference>
<gene>
    <name evidence="1" type="ORF">F2Q69_00027246</name>
</gene>
<comment type="caution">
    <text evidence="1">The sequence shown here is derived from an EMBL/GenBank/DDBJ whole genome shotgun (WGS) entry which is preliminary data.</text>
</comment>
<evidence type="ECO:0000313" key="1">
    <source>
        <dbReference type="EMBL" id="KAF3586036.1"/>
    </source>
</evidence>
<dbReference type="AlphaFoldDB" id="A0A8S9RZR8"/>
<evidence type="ECO:0000313" key="2">
    <source>
        <dbReference type="Proteomes" id="UP000712600"/>
    </source>
</evidence>
<reference evidence="1" key="1">
    <citation type="submission" date="2019-12" db="EMBL/GenBank/DDBJ databases">
        <title>Genome sequencing and annotation of Brassica cretica.</title>
        <authorList>
            <person name="Studholme D.J."/>
            <person name="Sarris P."/>
        </authorList>
    </citation>
    <scope>NUCLEOTIDE SEQUENCE</scope>
    <source>
        <strain evidence="1">PFS-109/04</strain>
        <tissue evidence="1">Leaf</tissue>
    </source>
</reference>
<proteinExistence type="predicted"/>
<sequence>MLANEHSSRHRACLELCLGLRCWSTTWSSWRHLSAFGAQKKCLKRSTDEQRTRATSPKLRREVAVTHPERPGQSDIERSLAFLVRHPSQSDLPERHGEVARVSR</sequence>
<protein>
    <submittedName>
        <fullName evidence="1">Uncharacterized protein</fullName>
    </submittedName>
</protein>
<organism evidence="1 2">
    <name type="scientific">Brassica cretica</name>
    <name type="common">Mustard</name>
    <dbReference type="NCBI Taxonomy" id="69181"/>
    <lineage>
        <taxon>Eukaryota</taxon>
        <taxon>Viridiplantae</taxon>
        <taxon>Streptophyta</taxon>
        <taxon>Embryophyta</taxon>
        <taxon>Tracheophyta</taxon>
        <taxon>Spermatophyta</taxon>
        <taxon>Magnoliopsida</taxon>
        <taxon>eudicotyledons</taxon>
        <taxon>Gunneridae</taxon>
        <taxon>Pentapetalae</taxon>
        <taxon>rosids</taxon>
        <taxon>malvids</taxon>
        <taxon>Brassicales</taxon>
        <taxon>Brassicaceae</taxon>
        <taxon>Brassiceae</taxon>
        <taxon>Brassica</taxon>
    </lineage>
</organism>
<dbReference type="EMBL" id="QGKX02000088">
    <property type="protein sequence ID" value="KAF3586036.1"/>
    <property type="molecule type" value="Genomic_DNA"/>
</dbReference>